<reference evidence="1 2" key="1">
    <citation type="journal article" date="2022" name="DNA Res.">
        <title>Chromosomal-level genome assembly of the orchid tree Bauhinia variegata (Leguminosae; Cercidoideae) supports the allotetraploid origin hypothesis of Bauhinia.</title>
        <authorList>
            <person name="Zhong Y."/>
            <person name="Chen Y."/>
            <person name="Zheng D."/>
            <person name="Pang J."/>
            <person name="Liu Y."/>
            <person name="Luo S."/>
            <person name="Meng S."/>
            <person name="Qian L."/>
            <person name="Wei D."/>
            <person name="Dai S."/>
            <person name="Zhou R."/>
        </authorList>
    </citation>
    <scope>NUCLEOTIDE SEQUENCE [LARGE SCALE GENOMIC DNA]</scope>
    <source>
        <strain evidence="1">BV-YZ2020</strain>
    </source>
</reference>
<organism evidence="1 2">
    <name type="scientific">Bauhinia variegata</name>
    <name type="common">Purple orchid tree</name>
    <name type="synonym">Phanera variegata</name>
    <dbReference type="NCBI Taxonomy" id="167791"/>
    <lineage>
        <taxon>Eukaryota</taxon>
        <taxon>Viridiplantae</taxon>
        <taxon>Streptophyta</taxon>
        <taxon>Embryophyta</taxon>
        <taxon>Tracheophyta</taxon>
        <taxon>Spermatophyta</taxon>
        <taxon>Magnoliopsida</taxon>
        <taxon>eudicotyledons</taxon>
        <taxon>Gunneridae</taxon>
        <taxon>Pentapetalae</taxon>
        <taxon>rosids</taxon>
        <taxon>fabids</taxon>
        <taxon>Fabales</taxon>
        <taxon>Fabaceae</taxon>
        <taxon>Cercidoideae</taxon>
        <taxon>Cercideae</taxon>
        <taxon>Bauhiniinae</taxon>
        <taxon>Bauhinia</taxon>
    </lineage>
</organism>
<keyword evidence="2" id="KW-1185">Reference proteome</keyword>
<comment type="caution">
    <text evidence="1">The sequence shown here is derived from an EMBL/GenBank/DDBJ whole genome shotgun (WGS) entry which is preliminary data.</text>
</comment>
<evidence type="ECO:0000313" key="1">
    <source>
        <dbReference type="EMBL" id="KAI4305514.1"/>
    </source>
</evidence>
<proteinExistence type="predicted"/>
<dbReference type="Proteomes" id="UP000828941">
    <property type="component" value="Chromosome 12"/>
</dbReference>
<protein>
    <submittedName>
        <fullName evidence="1">Uncharacterized protein</fullName>
    </submittedName>
</protein>
<dbReference type="EMBL" id="CM039437">
    <property type="protein sequence ID" value="KAI4305514.1"/>
    <property type="molecule type" value="Genomic_DNA"/>
</dbReference>
<sequence>MKRNCSLELRLSSSPPNDSMNEPLNLNQQVDIPQNGGHFMFDTTELQARGIIWLASKEMEERIGVSGTTTISSLISLQSPQGLSMKRSLQTFLQNRRKRTQS</sequence>
<gene>
    <name evidence="1" type="ORF">L6164_028876</name>
</gene>
<evidence type="ECO:0000313" key="2">
    <source>
        <dbReference type="Proteomes" id="UP000828941"/>
    </source>
</evidence>
<accession>A0ACB9L7I1</accession>
<name>A0ACB9L7I1_BAUVA</name>